<dbReference type="EMBL" id="FUWS01000011">
    <property type="protein sequence ID" value="SKA31979.1"/>
    <property type="molecule type" value="Genomic_DNA"/>
</dbReference>
<feature type="transmembrane region" description="Helical" evidence="1">
    <location>
        <begin position="225"/>
        <end position="245"/>
    </location>
</feature>
<dbReference type="Proteomes" id="UP000190637">
    <property type="component" value="Unassembled WGS sequence"/>
</dbReference>
<protein>
    <submittedName>
        <fullName evidence="2">Predicted membrane protein</fullName>
    </submittedName>
</protein>
<reference evidence="2 3" key="1">
    <citation type="submission" date="2017-02" db="EMBL/GenBank/DDBJ databases">
        <authorList>
            <person name="Peterson S.W."/>
        </authorList>
    </citation>
    <scope>NUCLEOTIDE SEQUENCE [LARGE SCALE GENOMIC DNA]</scope>
    <source>
        <strain evidence="2 3">DSM 45154</strain>
    </source>
</reference>
<keyword evidence="1" id="KW-0812">Transmembrane</keyword>
<accession>A0A1T4SUX4</accession>
<feature type="transmembrane region" description="Helical" evidence="1">
    <location>
        <begin position="665"/>
        <end position="683"/>
    </location>
</feature>
<keyword evidence="1" id="KW-0472">Membrane</keyword>
<organism evidence="2 3">
    <name type="scientific">Marinactinospora thermotolerans DSM 45154</name>
    <dbReference type="NCBI Taxonomy" id="1122192"/>
    <lineage>
        <taxon>Bacteria</taxon>
        <taxon>Bacillati</taxon>
        <taxon>Actinomycetota</taxon>
        <taxon>Actinomycetes</taxon>
        <taxon>Streptosporangiales</taxon>
        <taxon>Nocardiopsidaceae</taxon>
        <taxon>Marinactinospora</taxon>
    </lineage>
</organism>
<evidence type="ECO:0000256" key="1">
    <source>
        <dbReference type="SAM" id="Phobius"/>
    </source>
</evidence>
<keyword evidence="3" id="KW-1185">Reference proteome</keyword>
<evidence type="ECO:0000313" key="3">
    <source>
        <dbReference type="Proteomes" id="UP000190637"/>
    </source>
</evidence>
<dbReference type="GO" id="GO:0008233">
    <property type="term" value="F:peptidase activity"/>
    <property type="evidence" value="ECO:0007669"/>
    <property type="project" value="InterPro"/>
</dbReference>
<name>A0A1T4SUX4_9ACTN</name>
<feature type="transmembrane region" description="Helical" evidence="1">
    <location>
        <begin position="197"/>
        <end position="219"/>
    </location>
</feature>
<feature type="transmembrane region" description="Helical" evidence="1">
    <location>
        <begin position="257"/>
        <end position="282"/>
    </location>
</feature>
<feature type="transmembrane region" description="Helical" evidence="1">
    <location>
        <begin position="415"/>
        <end position="433"/>
    </location>
</feature>
<proteinExistence type="predicted"/>
<feature type="transmembrane region" description="Helical" evidence="1">
    <location>
        <begin position="704"/>
        <end position="725"/>
    </location>
</feature>
<dbReference type="AlphaFoldDB" id="A0A1T4SUX4"/>
<sequence>MLTRDLVLRLCANATEFDEAWIDDDAKVVVPFTASRDTALIRAIVSAGEALGVERLLVCRTRAEYAYEPVTEVPVDAEALIALVRGWGAEPTDFLVAIEDISAGVLVTTTELTVAAGPDVFVRELVGPDLAAARIAFGEEARTSRDPELLRAAQRYACLEQGARHARGTRGPGPDLAERIEQRLDSLRRGSPRATTALRALRGAWGWAMLVVLLLAGVFVPGVPAALPVVLAMVWLLAQLAWLARSRTVAFSTLVRTLAFGAFLAWPMALAELALAGALGLAADDPYAYAYVAVPVEEVGKLLPLLLCLFVARRRFRRFAAVDLLLLAAASGAGFHVAEQAVRAMLVAGGSVDPFAAHLGMFALLPGWVEVPVAAVSTQPFQEVALLRFSGHAVTSGLVGAALGLALVGARRYGVWLWALPPLALGAAALEHLNFNAVVAGLDPTPLTTAVFALYGDGAATRWLLLLLLVLAVLLDYRVARSATAEVPRLPGRPPLAALVRAAHGRAVRVRVRVPGDIAPTFRHFGLLWARIPVALVETLATILHEYAVMVVAASRGPATLCRSWIFLRRRREYAMGAARAAGRPWRRSPSREELAETEVQLATRLGVGPRSASIAAVAVLAVSTALAHPALSGSVPHADGAYALMSLRALSDWVAALPAGTRPWVWAGGVALASLLVSGWSVPREHPSVRHFLRDPRGNLGGLLGALAPGQVPYGVAGLVGFALPARTDRLLRPRG</sequence>
<keyword evidence="1" id="KW-1133">Transmembrane helix</keyword>
<gene>
    <name evidence="2" type="ORF">SAMN02745673_04051</name>
</gene>
<feature type="transmembrane region" description="Helical" evidence="1">
    <location>
        <begin position="453"/>
        <end position="475"/>
    </location>
</feature>
<feature type="transmembrane region" description="Helical" evidence="1">
    <location>
        <begin position="389"/>
        <end position="408"/>
    </location>
</feature>
<feature type="transmembrane region" description="Helical" evidence="1">
    <location>
        <begin position="288"/>
        <end position="312"/>
    </location>
</feature>
<evidence type="ECO:0000313" key="2">
    <source>
        <dbReference type="EMBL" id="SKA31979.1"/>
    </source>
</evidence>